<gene>
    <name evidence="1" type="ORF">NCTC5052_03136</name>
</gene>
<name>A0A377Y0T9_KLEPN</name>
<evidence type="ECO:0000313" key="1">
    <source>
        <dbReference type="EMBL" id="STT94695.1"/>
    </source>
</evidence>
<sequence length="64" mass="7144">MDEKCIDSKIMTGERLLVISSEILTVLKSELSSRGLKPTSSNLRVVMNIIDQSLPDSLSDFFIE</sequence>
<protein>
    <submittedName>
        <fullName evidence="1">Uncharacterized protein</fullName>
    </submittedName>
</protein>
<evidence type="ECO:0000313" key="2">
    <source>
        <dbReference type="Proteomes" id="UP000254103"/>
    </source>
</evidence>
<dbReference type="EMBL" id="UGLJ01000002">
    <property type="protein sequence ID" value="STT94695.1"/>
    <property type="molecule type" value="Genomic_DNA"/>
</dbReference>
<organism evidence="1 2">
    <name type="scientific">Klebsiella pneumoniae</name>
    <dbReference type="NCBI Taxonomy" id="573"/>
    <lineage>
        <taxon>Bacteria</taxon>
        <taxon>Pseudomonadati</taxon>
        <taxon>Pseudomonadota</taxon>
        <taxon>Gammaproteobacteria</taxon>
        <taxon>Enterobacterales</taxon>
        <taxon>Enterobacteriaceae</taxon>
        <taxon>Klebsiella/Raoultella group</taxon>
        <taxon>Klebsiella</taxon>
        <taxon>Klebsiella pneumoniae complex</taxon>
    </lineage>
</organism>
<dbReference type="Proteomes" id="UP000254103">
    <property type="component" value="Unassembled WGS sequence"/>
</dbReference>
<proteinExistence type="predicted"/>
<accession>A0A377Y0T9</accession>
<dbReference type="AlphaFoldDB" id="A0A377Y0T9"/>
<reference evidence="1 2" key="1">
    <citation type="submission" date="2018-06" db="EMBL/GenBank/DDBJ databases">
        <authorList>
            <consortium name="Pathogen Informatics"/>
            <person name="Doyle S."/>
        </authorList>
    </citation>
    <scope>NUCLEOTIDE SEQUENCE [LARGE SCALE GENOMIC DNA]</scope>
    <source>
        <strain evidence="1 2">NCTC5052</strain>
    </source>
</reference>
<dbReference type="RefSeq" id="WP_134920548.1">
    <property type="nucleotide sequence ID" value="NZ_CP026178.1"/>
</dbReference>